<dbReference type="Proteomes" id="UP000194501">
    <property type="component" value="Chromosome"/>
</dbReference>
<dbReference type="AlphaFoldDB" id="A0AAU8W488"/>
<name>A0AAU8W488_SHISO</name>
<reference evidence="2 3" key="1">
    <citation type="submission" date="2017-02" db="EMBL/GenBank/DDBJ databases">
        <authorList>
            <person name="Svab D."/>
            <person name="Balint B."/>
            <person name="Maroti G."/>
            <person name="Vasarhelyi B."/>
            <person name="Horvath B."/>
            <person name="Toth I."/>
        </authorList>
    </citation>
    <scope>NUCLEOTIDE SEQUENCE [LARGE SCALE GENOMIC DNA]</scope>
    <source>
        <strain evidence="2">75/02</strain>
    </source>
</reference>
<organism evidence="2 3">
    <name type="scientific">Shigella sonnei</name>
    <dbReference type="NCBI Taxonomy" id="624"/>
    <lineage>
        <taxon>Bacteria</taxon>
        <taxon>Pseudomonadati</taxon>
        <taxon>Pseudomonadota</taxon>
        <taxon>Gammaproteobacteria</taxon>
        <taxon>Enterobacterales</taxon>
        <taxon>Enterobacteriaceae</taxon>
        <taxon>Shigella</taxon>
    </lineage>
</organism>
<protein>
    <submittedName>
        <fullName evidence="2">Uncharacterized protein</fullName>
    </submittedName>
</protein>
<gene>
    <name evidence="2" type="ORF">BZ172_23375</name>
</gene>
<proteinExistence type="predicted"/>
<evidence type="ECO:0000256" key="1">
    <source>
        <dbReference type="SAM" id="MobiDB-lite"/>
    </source>
</evidence>
<dbReference type="EMBL" id="CP019689">
    <property type="protein sequence ID" value="ARS07904.1"/>
    <property type="molecule type" value="Genomic_DNA"/>
</dbReference>
<feature type="region of interest" description="Disordered" evidence="1">
    <location>
        <begin position="1"/>
        <end position="28"/>
    </location>
</feature>
<evidence type="ECO:0000313" key="2">
    <source>
        <dbReference type="EMBL" id="ARS07904.1"/>
    </source>
</evidence>
<sequence length="68" mass="7865">MIGQYQYSTSKDRKLAVSAKHRPDGEKTKRYAKMPRFQKNKKPLMDSLLNTVFYIHDSLIPVALIAII</sequence>
<accession>A0AAU8W488</accession>
<evidence type="ECO:0000313" key="3">
    <source>
        <dbReference type="Proteomes" id="UP000194501"/>
    </source>
</evidence>
<feature type="compositionally biased region" description="Basic and acidic residues" evidence="1">
    <location>
        <begin position="10"/>
        <end position="28"/>
    </location>
</feature>